<dbReference type="PANTHER" id="PTHR46558:SF11">
    <property type="entry name" value="HTH-TYPE TRANSCRIPTIONAL REGULATOR XRE"/>
    <property type="match status" value="1"/>
</dbReference>
<evidence type="ECO:0000259" key="2">
    <source>
        <dbReference type="PROSITE" id="PS50943"/>
    </source>
</evidence>
<dbReference type="CDD" id="cd00093">
    <property type="entry name" value="HTH_XRE"/>
    <property type="match status" value="1"/>
</dbReference>
<reference evidence="3 4" key="1">
    <citation type="submission" date="2024-09" db="EMBL/GenBank/DDBJ databases">
        <authorList>
            <person name="Sun Q."/>
            <person name="Mori K."/>
        </authorList>
    </citation>
    <scope>NUCLEOTIDE SEQUENCE [LARGE SCALE GENOMIC DNA]</scope>
    <source>
        <strain evidence="3 4">CGMCC 1.12926</strain>
    </source>
</reference>
<gene>
    <name evidence="3" type="ORF">ACFFLS_14445</name>
</gene>
<organism evidence="3 4">
    <name type="scientific">Flavobacterium procerum</name>
    <dbReference type="NCBI Taxonomy" id="1455569"/>
    <lineage>
        <taxon>Bacteria</taxon>
        <taxon>Pseudomonadati</taxon>
        <taxon>Bacteroidota</taxon>
        <taxon>Flavobacteriia</taxon>
        <taxon>Flavobacteriales</taxon>
        <taxon>Flavobacteriaceae</taxon>
        <taxon>Flavobacterium</taxon>
    </lineage>
</organism>
<feature type="domain" description="HTH cro/C1-type" evidence="2">
    <location>
        <begin position="7"/>
        <end position="61"/>
    </location>
</feature>
<protein>
    <submittedName>
        <fullName evidence="3">Helix-turn-helix domain-containing protein</fullName>
    </submittedName>
</protein>
<evidence type="ECO:0000313" key="3">
    <source>
        <dbReference type="EMBL" id="MFC0078247.1"/>
    </source>
</evidence>
<name>A0ABV6BS21_9FLAO</name>
<dbReference type="Gene3D" id="1.10.260.40">
    <property type="entry name" value="lambda repressor-like DNA-binding domains"/>
    <property type="match status" value="1"/>
</dbReference>
<keyword evidence="4" id="KW-1185">Reference proteome</keyword>
<evidence type="ECO:0000313" key="4">
    <source>
        <dbReference type="Proteomes" id="UP001589734"/>
    </source>
</evidence>
<proteinExistence type="predicted"/>
<comment type="caution">
    <text evidence="3">The sequence shown here is derived from an EMBL/GenBank/DDBJ whole genome shotgun (WGS) entry which is preliminary data.</text>
</comment>
<sequence>MLIGDKVKSIRELKNYTQQYIACELGITQPAYSKIEKGKTRISMVKLEQLAIILELPLQDIINFEMHRDFNDDMNCENGSHTGSFIGYSLLKKLYEDKIELLEKFVSKTNNELQIYRKKFGPL</sequence>
<dbReference type="SMART" id="SM00530">
    <property type="entry name" value="HTH_XRE"/>
    <property type="match status" value="1"/>
</dbReference>
<dbReference type="EMBL" id="JBHLYW010000009">
    <property type="protein sequence ID" value="MFC0078247.1"/>
    <property type="molecule type" value="Genomic_DNA"/>
</dbReference>
<keyword evidence="1" id="KW-0238">DNA-binding</keyword>
<dbReference type="SUPFAM" id="SSF47413">
    <property type="entry name" value="lambda repressor-like DNA-binding domains"/>
    <property type="match status" value="1"/>
</dbReference>
<dbReference type="InterPro" id="IPR010982">
    <property type="entry name" value="Lambda_DNA-bd_dom_sf"/>
</dbReference>
<dbReference type="Pfam" id="PF01381">
    <property type="entry name" value="HTH_3"/>
    <property type="match status" value="1"/>
</dbReference>
<dbReference type="PANTHER" id="PTHR46558">
    <property type="entry name" value="TRACRIPTIONAL REGULATORY PROTEIN-RELATED-RELATED"/>
    <property type="match status" value="1"/>
</dbReference>
<dbReference type="PROSITE" id="PS50943">
    <property type="entry name" value="HTH_CROC1"/>
    <property type="match status" value="1"/>
</dbReference>
<dbReference type="RefSeq" id="WP_379682290.1">
    <property type="nucleotide sequence ID" value="NZ_JBHLYW010000009.1"/>
</dbReference>
<accession>A0ABV6BS21</accession>
<dbReference type="Proteomes" id="UP001589734">
    <property type="component" value="Unassembled WGS sequence"/>
</dbReference>
<evidence type="ECO:0000256" key="1">
    <source>
        <dbReference type="ARBA" id="ARBA00023125"/>
    </source>
</evidence>
<dbReference type="InterPro" id="IPR001387">
    <property type="entry name" value="Cro/C1-type_HTH"/>
</dbReference>